<reference evidence="1" key="1">
    <citation type="submission" date="2012-12" db="EMBL/GenBank/DDBJ databases">
        <title>Identification and characterization of a phenylalanine ammonia-lyase gene family in Isatis indigotica Fort.</title>
        <authorList>
            <person name="Liu Q."/>
            <person name="Chen J."/>
            <person name="Zhou X."/>
            <person name="Di P."/>
            <person name="Xiao Y."/>
            <person name="Xuan H."/>
            <person name="Zhang L."/>
            <person name="Chen W."/>
        </authorList>
    </citation>
    <scope>NUCLEOTIDE SEQUENCE</scope>
    <source>
        <tissue evidence="1">Salivary gland</tissue>
    </source>
</reference>
<dbReference type="PANTHER" id="PTHR35706">
    <property type="entry name" value="F14O23.11 PROTEIN"/>
    <property type="match status" value="1"/>
</dbReference>
<evidence type="ECO:0000313" key="1">
    <source>
        <dbReference type="EMBL" id="JAA71241.1"/>
    </source>
</evidence>
<name>A0A0K8RJH2_IXORI</name>
<dbReference type="EMBL" id="GADI01002567">
    <property type="protein sequence ID" value="JAA71241.1"/>
    <property type="molecule type" value="mRNA"/>
</dbReference>
<sequence>MSSVITDAELKKSVEALSEKFTEAMVHLEDARHSAGTVYFSEDAKEAEEIVQDTLNDFSELLSGLDAKQQLWVKRTIGLKMEELKAQLQMLQDLARE</sequence>
<dbReference type="InterPro" id="IPR053325">
    <property type="entry name" value="H3-Acetyl_Activator"/>
</dbReference>
<organism evidence="1">
    <name type="scientific">Ixodes ricinus</name>
    <name type="common">Common tick</name>
    <name type="synonym">Acarus ricinus</name>
    <dbReference type="NCBI Taxonomy" id="34613"/>
    <lineage>
        <taxon>Eukaryota</taxon>
        <taxon>Metazoa</taxon>
        <taxon>Ecdysozoa</taxon>
        <taxon>Arthropoda</taxon>
        <taxon>Chelicerata</taxon>
        <taxon>Arachnida</taxon>
        <taxon>Acari</taxon>
        <taxon>Parasitiformes</taxon>
        <taxon>Ixodida</taxon>
        <taxon>Ixodoidea</taxon>
        <taxon>Ixodidae</taxon>
        <taxon>Ixodinae</taxon>
        <taxon>Ixodes</taxon>
    </lineage>
</organism>
<dbReference type="PANTHER" id="PTHR35706:SF1">
    <property type="entry name" value="EMBRYOGENESIS-LIKE PROTEIN"/>
    <property type="match status" value="1"/>
</dbReference>
<keyword evidence="1" id="KW-0255">Endonuclease</keyword>
<dbReference type="AlphaFoldDB" id="A0A0K8RJH2"/>
<keyword evidence="1" id="KW-0540">Nuclease</keyword>
<accession>A0A0K8RJH2</accession>
<protein>
    <submittedName>
        <fullName evidence="1">Putative endonuclease/reverse transcript</fullName>
    </submittedName>
</protein>
<dbReference type="GO" id="GO:0004519">
    <property type="term" value="F:endonuclease activity"/>
    <property type="evidence" value="ECO:0007669"/>
    <property type="project" value="UniProtKB-KW"/>
</dbReference>
<proteinExistence type="evidence at transcript level"/>
<keyword evidence="1" id="KW-0378">Hydrolase</keyword>